<dbReference type="PANTHER" id="PTHR30565:SF9">
    <property type="entry name" value="PROTEIN YCIF"/>
    <property type="match status" value="1"/>
</dbReference>
<name>A0A1M5D989_9BACT</name>
<evidence type="ECO:0000313" key="3">
    <source>
        <dbReference type="Proteomes" id="UP000184048"/>
    </source>
</evidence>
<dbReference type="STRING" id="1121884.SAMN02745131_03163"/>
<evidence type="ECO:0000313" key="2">
    <source>
        <dbReference type="EMBL" id="SHF63501.1"/>
    </source>
</evidence>
<sequence>MDKMKDLLDLLKHEVQDLYSVEEQIIAAMPLMIEKANNWELKKALQTHLKVTQKQFSRLEQVQNMMGIEQENDEKKGLFSRLFKSRQVCKGMQGIIEEGNKVMKEDMNQDVLDAAIIASAQKIEHYEICGYGTARTYARELGLNEVGQLLETTLNEEYEADDLLTKLAVTGINREAEGKPRSQKRSHVGGTQKQETAQNTKVPEAEMEMVSNNKSSSGTNTRKRSVGTEGPQKKEVTRLSSSPQRSAGTKRTSAASERSNRKVYPGKP</sequence>
<dbReference type="Gene3D" id="1.20.1260.10">
    <property type="match status" value="1"/>
</dbReference>
<dbReference type="Pfam" id="PF05974">
    <property type="entry name" value="DUF892"/>
    <property type="match status" value="1"/>
</dbReference>
<dbReference type="Proteomes" id="UP000184048">
    <property type="component" value="Unassembled WGS sequence"/>
</dbReference>
<dbReference type="AlphaFoldDB" id="A0A1M5D989"/>
<protein>
    <submittedName>
        <fullName evidence="2">Ferritin-like metal-binding protein YciE</fullName>
    </submittedName>
</protein>
<feature type="compositionally biased region" description="Polar residues" evidence="1">
    <location>
        <begin position="210"/>
        <end position="220"/>
    </location>
</feature>
<dbReference type="SUPFAM" id="SSF47240">
    <property type="entry name" value="Ferritin-like"/>
    <property type="match status" value="1"/>
</dbReference>
<dbReference type="CDD" id="cd07909">
    <property type="entry name" value="YciF"/>
    <property type="match status" value="1"/>
</dbReference>
<evidence type="ECO:0000256" key="1">
    <source>
        <dbReference type="SAM" id="MobiDB-lite"/>
    </source>
</evidence>
<gene>
    <name evidence="2" type="ORF">SAMN02745131_03163</name>
</gene>
<dbReference type="EMBL" id="FQUU01000014">
    <property type="protein sequence ID" value="SHF63501.1"/>
    <property type="molecule type" value="Genomic_DNA"/>
</dbReference>
<accession>A0A1M5D989</accession>
<dbReference type="InterPro" id="IPR009078">
    <property type="entry name" value="Ferritin-like_SF"/>
</dbReference>
<dbReference type="InterPro" id="IPR047114">
    <property type="entry name" value="YciF"/>
</dbReference>
<reference evidence="2 3" key="1">
    <citation type="submission" date="2016-11" db="EMBL/GenBank/DDBJ databases">
        <authorList>
            <person name="Jaros S."/>
            <person name="Januszkiewicz K."/>
            <person name="Wedrychowicz H."/>
        </authorList>
    </citation>
    <scope>NUCLEOTIDE SEQUENCE [LARGE SCALE GENOMIC DNA]</scope>
    <source>
        <strain evidence="2 3">DSM 18119</strain>
    </source>
</reference>
<organism evidence="2 3">
    <name type="scientific">Flavisolibacter ginsengisoli DSM 18119</name>
    <dbReference type="NCBI Taxonomy" id="1121884"/>
    <lineage>
        <taxon>Bacteria</taxon>
        <taxon>Pseudomonadati</taxon>
        <taxon>Bacteroidota</taxon>
        <taxon>Chitinophagia</taxon>
        <taxon>Chitinophagales</taxon>
        <taxon>Chitinophagaceae</taxon>
        <taxon>Flavisolibacter</taxon>
    </lineage>
</organism>
<feature type="compositionally biased region" description="Polar residues" evidence="1">
    <location>
        <begin position="189"/>
        <end position="201"/>
    </location>
</feature>
<dbReference type="InterPro" id="IPR010287">
    <property type="entry name" value="DUF892_YciF-like"/>
</dbReference>
<dbReference type="PANTHER" id="PTHR30565">
    <property type="entry name" value="PROTEIN YCIF"/>
    <property type="match status" value="1"/>
</dbReference>
<feature type="compositionally biased region" description="Polar residues" evidence="1">
    <location>
        <begin position="238"/>
        <end position="257"/>
    </location>
</feature>
<dbReference type="RefSeq" id="WP_072836306.1">
    <property type="nucleotide sequence ID" value="NZ_FQUU01000014.1"/>
</dbReference>
<proteinExistence type="predicted"/>
<dbReference type="InterPro" id="IPR012347">
    <property type="entry name" value="Ferritin-like"/>
</dbReference>
<keyword evidence="3" id="KW-1185">Reference proteome</keyword>
<feature type="region of interest" description="Disordered" evidence="1">
    <location>
        <begin position="174"/>
        <end position="268"/>
    </location>
</feature>